<dbReference type="InterPro" id="IPR036388">
    <property type="entry name" value="WH-like_DNA-bd_sf"/>
</dbReference>
<dbReference type="Gene3D" id="1.10.10.10">
    <property type="entry name" value="Winged helix-like DNA-binding domain superfamily/Winged helix DNA-binding domain"/>
    <property type="match status" value="1"/>
</dbReference>
<keyword evidence="3" id="KW-0804">Transcription</keyword>
<dbReference type="PROSITE" id="PS50987">
    <property type="entry name" value="HTH_ARSR_2"/>
    <property type="match status" value="1"/>
</dbReference>
<dbReference type="AlphaFoldDB" id="A0A926IFF2"/>
<proteinExistence type="predicted"/>
<evidence type="ECO:0000256" key="2">
    <source>
        <dbReference type="ARBA" id="ARBA00023125"/>
    </source>
</evidence>
<keyword evidence="1" id="KW-0805">Transcription regulation</keyword>
<dbReference type="EMBL" id="JACRSY010000033">
    <property type="protein sequence ID" value="MBC8580974.1"/>
    <property type="molecule type" value="Genomic_DNA"/>
</dbReference>
<dbReference type="PRINTS" id="PR00778">
    <property type="entry name" value="HTHARSR"/>
</dbReference>
<dbReference type="InterPro" id="IPR051081">
    <property type="entry name" value="HTH_MetalResp_TranReg"/>
</dbReference>
<evidence type="ECO:0000259" key="4">
    <source>
        <dbReference type="PROSITE" id="PS50987"/>
    </source>
</evidence>
<dbReference type="SMART" id="SM00418">
    <property type="entry name" value="HTH_ARSR"/>
    <property type="match status" value="1"/>
</dbReference>
<dbReference type="InterPro" id="IPR011991">
    <property type="entry name" value="ArsR-like_HTH"/>
</dbReference>
<evidence type="ECO:0000256" key="3">
    <source>
        <dbReference type="ARBA" id="ARBA00023163"/>
    </source>
</evidence>
<feature type="domain" description="HTH arsR-type" evidence="4">
    <location>
        <begin position="12"/>
        <end position="111"/>
    </location>
</feature>
<organism evidence="5 6">
    <name type="scientific">Zhenhengia yiwuensis</name>
    <dbReference type="NCBI Taxonomy" id="2763666"/>
    <lineage>
        <taxon>Bacteria</taxon>
        <taxon>Bacillati</taxon>
        <taxon>Bacillota</taxon>
        <taxon>Clostridia</taxon>
        <taxon>Lachnospirales</taxon>
        <taxon>Lachnospiraceae</taxon>
        <taxon>Zhenhengia</taxon>
    </lineage>
</organism>
<sequence>MHKTDFEKQRILFQEKFIKCQPALSAIGDETRQLIIKTLIEHCGEGGIRVGEIQKSTNISRTTVSHHLKILMNAGIINVHQCGTMNFYFLDPKSSSLKLVAEFWKEAEQIAQLCPITKKEAT</sequence>
<dbReference type="RefSeq" id="WP_249333650.1">
    <property type="nucleotide sequence ID" value="NZ_JACRSY010000033.1"/>
</dbReference>
<evidence type="ECO:0000313" key="5">
    <source>
        <dbReference type="EMBL" id="MBC8580974.1"/>
    </source>
</evidence>
<dbReference type="NCBIfam" id="NF033788">
    <property type="entry name" value="HTH_metalloreg"/>
    <property type="match status" value="1"/>
</dbReference>
<dbReference type="SUPFAM" id="SSF46785">
    <property type="entry name" value="Winged helix' DNA-binding domain"/>
    <property type="match status" value="1"/>
</dbReference>
<dbReference type="Pfam" id="PF01022">
    <property type="entry name" value="HTH_5"/>
    <property type="match status" value="1"/>
</dbReference>
<dbReference type="InterPro" id="IPR036390">
    <property type="entry name" value="WH_DNA-bd_sf"/>
</dbReference>
<evidence type="ECO:0000313" key="6">
    <source>
        <dbReference type="Proteomes" id="UP000655830"/>
    </source>
</evidence>
<dbReference type="CDD" id="cd00090">
    <property type="entry name" value="HTH_ARSR"/>
    <property type="match status" value="1"/>
</dbReference>
<comment type="caution">
    <text evidence="5">The sequence shown here is derived from an EMBL/GenBank/DDBJ whole genome shotgun (WGS) entry which is preliminary data.</text>
</comment>
<name>A0A926IFF2_9FIRM</name>
<accession>A0A926IFF2</accession>
<protein>
    <submittedName>
        <fullName evidence="5">Winged helix-turn-helix transcriptional regulator</fullName>
    </submittedName>
</protein>
<dbReference type="PANTHER" id="PTHR33154:SF33">
    <property type="entry name" value="TRANSCRIPTIONAL REPRESSOR SDPR"/>
    <property type="match status" value="1"/>
</dbReference>
<gene>
    <name evidence="5" type="ORF">H8718_15760</name>
</gene>
<evidence type="ECO:0000256" key="1">
    <source>
        <dbReference type="ARBA" id="ARBA00023015"/>
    </source>
</evidence>
<keyword evidence="6" id="KW-1185">Reference proteome</keyword>
<keyword evidence="2" id="KW-0238">DNA-binding</keyword>
<dbReference type="InterPro" id="IPR001845">
    <property type="entry name" value="HTH_ArsR_DNA-bd_dom"/>
</dbReference>
<dbReference type="PANTHER" id="PTHR33154">
    <property type="entry name" value="TRANSCRIPTIONAL REGULATOR, ARSR FAMILY"/>
    <property type="match status" value="1"/>
</dbReference>
<reference evidence="5" key="1">
    <citation type="submission" date="2020-08" db="EMBL/GenBank/DDBJ databases">
        <title>Genome public.</title>
        <authorList>
            <person name="Liu C."/>
            <person name="Sun Q."/>
        </authorList>
    </citation>
    <scope>NUCLEOTIDE SEQUENCE</scope>
    <source>
        <strain evidence="5">NSJ-12</strain>
    </source>
</reference>
<dbReference type="GO" id="GO:0003700">
    <property type="term" value="F:DNA-binding transcription factor activity"/>
    <property type="evidence" value="ECO:0007669"/>
    <property type="project" value="InterPro"/>
</dbReference>
<dbReference type="Proteomes" id="UP000655830">
    <property type="component" value="Unassembled WGS sequence"/>
</dbReference>
<dbReference type="GO" id="GO:0003677">
    <property type="term" value="F:DNA binding"/>
    <property type="evidence" value="ECO:0007669"/>
    <property type="project" value="UniProtKB-KW"/>
</dbReference>